<dbReference type="EMBL" id="KN727944">
    <property type="protein sequence ID" value="KIH64668.1"/>
    <property type="molecule type" value="Genomic_DNA"/>
</dbReference>
<reference evidence="2 3" key="1">
    <citation type="submission" date="2013-12" db="EMBL/GenBank/DDBJ databases">
        <title>Draft genome of the parsitic nematode Ancylostoma duodenale.</title>
        <authorList>
            <person name="Mitreva M."/>
        </authorList>
    </citation>
    <scope>NUCLEOTIDE SEQUENCE [LARGE SCALE GENOMIC DNA]</scope>
    <source>
        <strain evidence="2 3">Zhejiang</strain>
    </source>
</reference>
<dbReference type="AlphaFoldDB" id="A0A0C2D519"/>
<gene>
    <name evidence="2" type="ORF">ANCDUO_05018</name>
</gene>
<dbReference type="InterPro" id="IPR035940">
    <property type="entry name" value="CAP_sf"/>
</dbReference>
<proteinExistence type="predicted"/>
<dbReference type="CDD" id="cd05380">
    <property type="entry name" value="CAP_euk"/>
    <property type="match status" value="1"/>
</dbReference>
<evidence type="ECO:0000313" key="3">
    <source>
        <dbReference type="Proteomes" id="UP000054047"/>
    </source>
</evidence>
<dbReference type="Proteomes" id="UP000054047">
    <property type="component" value="Unassembled WGS sequence"/>
</dbReference>
<accession>A0A0C2D519</accession>
<protein>
    <submittedName>
        <fullName evidence="2">SCP-like protein</fullName>
    </submittedName>
</protein>
<feature type="domain" description="SCP" evidence="1">
    <location>
        <begin position="3"/>
        <end position="118"/>
    </location>
</feature>
<dbReference type="OrthoDB" id="5807453at2759"/>
<organism evidence="2 3">
    <name type="scientific">Ancylostoma duodenale</name>
    <dbReference type="NCBI Taxonomy" id="51022"/>
    <lineage>
        <taxon>Eukaryota</taxon>
        <taxon>Metazoa</taxon>
        <taxon>Ecdysozoa</taxon>
        <taxon>Nematoda</taxon>
        <taxon>Chromadorea</taxon>
        <taxon>Rhabditida</taxon>
        <taxon>Rhabditina</taxon>
        <taxon>Rhabditomorpha</taxon>
        <taxon>Strongyloidea</taxon>
        <taxon>Ancylostomatidae</taxon>
        <taxon>Ancylostomatinae</taxon>
        <taxon>Ancylostoma</taxon>
    </lineage>
</organism>
<name>A0A0C2D519_9BILA</name>
<dbReference type="InterPro" id="IPR014044">
    <property type="entry name" value="CAP_dom"/>
</dbReference>
<dbReference type="SUPFAM" id="SSF55797">
    <property type="entry name" value="PR-1-like"/>
    <property type="match status" value="1"/>
</dbReference>
<sequence>MDVKRVSLKVYDTKLEESAYKSARKCSTTPSNKFENVYVVGNEGHEPDPVLDAGNSWWGVIYDQEDTPNVYRSEISSFANMAWDTRKKVGCAIVDCSGKTHVVCHYEPTKGKQIYKIGKQCTGCKSYGSNACVYGLCDA</sequence>
<keyword evidence="3" id="KW-1185">Reference proteome</keyword>
<dbReference type="Gene3D" id="3.40.33.10">
    <property type="entry name" value="CAP"/>
    <property type="match status" value="1"/>
</dbReference>
<dbReference type="Pfam" id="PF00188">
    <property type="entry name" value="CAP"/>
    <property type="match status" value="1"/>
</dbReference>
<evidence type="ECO:0000313" key="2">
    <source>
        <dbReference type="EMBL" id="KIH64668.1"/>
    </source>
</evidence>
<dbReference type="SMART" id="SM00198">
    <property type="entry name" value="SCP"/>
    <property type="match status" value="1"/>
</dbReference>
<evidence type="ECO:0000259" key="1">
    <source>
        <dbReference type="SMART" id="SM00198"/>
    </source>
</evidence>